<evidence type="ECO:0008006" key="3">
    <source>
        <dbReference type="Google" id="ProtNLM"/>
    </source>
</evidence>
<accession>A0A2R5ERN6</accession>
<organism evidence="1 2">
    <name type="scientific">Paenibacillus agaridevorans</name>
    <dbReference type="NCBI Taxonomy" id="171404"/>
    <lineage>
        <taxon>Bacteria</taxon>
        <taxon>Bacillati</taxon>
        <taxon>Bacillota</taxon>
        <taxon>Bacilli</taxon>
        <taxon>Bacillales</taxon>
        <taxon>Paenibacillaceae</taxon>
        <taxon>Paenibacillus</taxon>
    </lineage>
</organism>
<name>A0A2R5ERN6_9BACL</name>
<proteinExistence type="predicted"/>
<dbReference type="InterPro" id="IPR014962">
    <property type="entry name" value="YolD"/>
</dbReference>
<dbReference type="Proteomes" id="UP000245202">
    <property type="component" value="Unassembled WGS sequence"/>
</dbReference>
<dbReference type="Pfam" id="PF08863">
    <property type="entry name" value="YolD"/>
    <property type="match status" value="1"/>
</dbReference>
<dbReference type="EMBL" id="BDQX01000225">
    <property type="protein sequence ID" value="GBG09356.1"/>
    <property type="molecule type" value="Genomic_DNA"/>
</dbReference>
<gene>
    <name evidence="1" type="ORF">PAT3040_04000</name>
</gene>
<sequence length="82" mass="9515">MAKDKGPKRPTRDEYVLEELGERLVEAHQEEATVQLEIWYQKSVVGRIVKMDSRTKLIHVQQTNGEMEKVPFMDIMRVDAAS</sequence>
<evidence type="ECO:0000313" key="1">
    <source>
        <dbReference type="EMBL" id="GBG09356.1"/>
    </source>
</evidence>
<comment type="caution">
    <text evidence="1">The sequence shown here is derived from an EMBL/GenBank/DDBJ whole genome shotgun (WGS) entry which is preliminary data.</text>
</comment>
<dbReference type="AlphaFoldDB" id="A0A2R5ERN6"/>
<dbReference type="RefSeq" id="WP_108994111.1">
    <property type="nucleotide sequence ID" value="NZ_BDQX01000225.1"/>
</dbReference>
<keyword evidence="2" id="KW-1185">Reference proteome</keyword>
<evidence type="ECO:0000313" key="2">
    <source>
        <dbReference type="Proteomes" id="UP000245202"/>
    </source>
</evidence>
<protein>
    <recommendedName>
        <fullName evidence="3">YolD-like family protein</fullName>
    </recommendedName>
</protein>
<reference evidence="1 2" key="1">
    <citation type="submission" date="2017-08" db="EMBL/GenBank/DDBJ databases">
        <title>Substantial Increase in Enzyme Production by Combined Drug-Resistance Mutations in Paenibacillus agaridevorans.</title>
        <authorList>
            <person name="Tanaka Y."/>
            <person name="Funane K."/>
            <person name="Hosaka T."/>
            <person name="Shiwa Y."/>
            <person name="Fujita N."/>
            <person name="Miyazaki T."/>
            <person name="Yoshikawa H."/>
            <person name="Murakami K."/>
            <person name="Kasahara K."/>
            <person name="Inaoka T."/>
            <person name="Hiraga Y."/>
            <person name="Ochi K."/>
        </authorList>
    </citation>
    <scope>NUCLEOTIDE SEQUENCE [LARGE SCALE GENOMIC DNA]</scope>
    <source>
        <strain evidence="1 2">T-3040</strain>
    </source>
</reference>